<evidence type="ECO:0000313" key="2">
    <source>
        <dbReference type="EMBL" id="KAL2471144.1"/>
    </source>
</evidence>
<sequence length="570" mass="65196">MSTEISEFMTSIRPRFVSYHRGSSSYILEAYNPHRFRRQQDFRQKLPGTPKDMKLVINPTTLYCSWFSLTQVGSGCSFHILERTNNIQNQVDSAYEDWWNNEVFPRLNKVQMKDLLSSEDTDFGLEQPAHIQKHTKNDKAKKINPSRVASQGIFQKRALDVPDNGGPKTIKFMFPSTRNVYSLECVEKIPGTILVSEDSNFGDQASRGLEAILILEDSSSKDQWSIRLKKSQAIQSNHEACAETSKMDLSIPDISLDYKNLDMSPQTQNAGFPKISEELNFYTSPIPLLDQNNENLDMIDALDRIDGLNGSKDLPYDYPSHISDGILASKLADINDDGEVNSGTSVVKILENRQEAAVTPSSLSLIVVPTSNINNRRIAPICSSMSRLLLGITEDSSLLKDVFREAMTKYLKKSFTNIIKHSFSNLRTWWAKSNQRLQNLITKSFQADLSPLTRRMEVFLKRVDAYLFKRKQILECPTLEERDQQLESLNSRIDVEMAIFFSLENKIDQLAFQLDKLHDKLQTRKKNLDKMEEARITLEQAQIRNIANVESINQERKTLEYNLLQLVDSD</sequence>
<accession>A0ABD1Q7L5</accession>
<dbReference type="AlphaFoldDB" id="A0ABD1Q7L5"/>
<feature type="coiled-coil region" evidence="1">
    <location>
        <begin position="514"/>
        <end position="544"/>
    </location>
</feature>
<evidence type="ECO:0000313" key="3">
    <source>
        <dbReference type="Proteomes" id="UP001604336"/>
    </source>
</evidence>
<evidence type="ECO:0000256" key="1">
    <source>
        <dbReference type="SAM" id="Coils"/>
    </source>
</evidence>
<gene>
    <name evidence="2" type="ORF">Adt_39280</name>
</gene>
<reference evidence="3" key="1">
    <citation type="submission" date="2024-07" db="EMBL/GenBank/DDBJ databases">
        <title>Two chromosome-level genome assemblies of Korean endemic species Abeliophyllum distichum and Forsythia ovata (Oleaceae).</title>
        <authorList>
            <person name="Jang H."/>
        </authorList>
    </citation>
    <scope>NUCLEOTIDE SEQUENCE [LARGE SCALE GENOMIC DNA]</scope>
</reference>
<dbReference type="Proteomes" id="UP001604336">
    <property type="component" value="Unassembled WGS sequence"/>
</dbReference>
<name>A0ABD1Q7L5_9LAMI</name>
<comment type="caution">
    <text evidence="2">The sequence shown here is derived from an EMBL/GenBank/DDBJ whole genome shotgun (WGS) entry which is preliminary data.</text>
</comment>
<keyword evidence="3" id="KW-1185">Reference proteome</keyword>
<keyword evidence="1" id="KW-0175">Coiled coil</keyword>
<proteinExistence type="predicted"/>
<organism evidence="2 3">
    <name type="scientific">Abeliophyllum distichum</name>
    <dbReference type="NCBI Taxonomy" id="126358"/>
    <lineage>
        <taxon>Eukaryota</taxon>
        <taxon>Viridiplantae</taxon>
        <taxon>Streptophyta</taxon>
        <taxon>Embryophyta</taxon>
        <taxon>Tracheophyta</taxon>
        <taxon>Spermatophyta</taxon>
        <taxon>Magnoliopsida</taxon>
        <taxon>eudicotyledons</taxon>
        <taxon>Gunneridae</taxon>
        <taxon>Pentapetalae</taxon>
        <taxon>asterids</taxon>
        <taxon>lamiids</taxon>
        <taxon>Lamiales</taxon>
        <taxon>Oleaceae</taxon>
        <taxon>Forsythieae</taxon>
        <taxon>Abeliophyllum</taxon>
    </lineage>
</organism>
<dbReference type="EMBL" id="JBFOLK010000012">
    <property type="protein sequence ID" value="KAL2471144.1"/>
    <property type="molecule type" value="Genomic_DNA"/>
</dbReference>
<protein>
    <submittedName>
        <fullName evidence="2">Uncharacterized protein</fullName>
    </submittedName>
</protein>